<dbReference type="Gene3D" id="3.20.10.10">
    <property type="entry name" value="D-amino Acid Aminotransferase, subunit A, domain 2"/>
    <property type="match status" value="1"/>
</dbReference>
<accession>A0A1W1CJV4</accession>
<dbReference type="Pfam" id="PF01063">
    <property type="entry name" value="Aminotran_4"/>
    <property type="match status" value="1"/>
</dbReference>
<sequence>MLIETIKIENGQIHNIEWHNQRFNSSRKELFELDEIINLKNHITPPTQKGVFRCRILYNKDIISIEYIPYQTRNLRTFKIIQSDIDYSYKYSNRITIEKLKAEALPYNEIIIEKDGLLTDTSIANIAFYNGTYWVTPKKPLLRGTMRANLLSNNQLIEKDIKVAELKDFSHFALMNAMIGFQIQKNIIIESKKEKLCL</sequence>
<dbReference type="InterPro" id="IPR043131">
    <property type="entry name" value="BCAT-like_N"/>
</dbReference>
<dbReference type="InterPro" id="IPR043132">
    <property type="entry name" value="BCAT-like_C"/>
</dbReference>
<proteinExistence type="predicted"/>
<dbReference type="EC" id="4.1.3.38" evidence="1"/>
<evidence type="ECO:0000313" key="1">
    <source>
        <dbReference type="EMBL" id="SFV66049.1"/>
    </source>
</evidence>
<dbReference type="SUPFAM" id="SSF56752">
    <property type="entry name" value="D-aminoacid aminotransferase-like PLP-dependent enzymes"/>
    <property type="match status" value="1"/>
</dbReference>
<dbReference type="InterPro" id="IPR001544">
    <property type="entry name" value="Aminotrans_IV"/>
</dbReference>
<dbReference type="EMBL" id="FPHN01000198">
    <property type="protein sequence ID" value="SFV66049.1"/>
    <property type="molecule type" value="Genomic_DNA"/>
</dbReference>
<keyword evidence="1" id="KW-0456">Lyase</keyword>
<organism evidence="1">
    <name type="scientific">hydrothermal vent metagenome</name>
    <dbReference type="NCBI Taxonomy" id="652676"/>
    <lineage>
        <taxon>unclassified sequences</taxon>
        <taxon>metagenomes</taxon>
        <taxon>ecological metagenomes</taxon>
    </lineage>
</organism>
<protein>
    <submittedName>
        <fullName evidence="1">Aminodeoxychorismate lyase</fullName>
        <ecNumber evidence="1">4.1.3.38</ecNumber>
    </submittedName>
</protein>
<dbReference type="GO" id="GO:0008696">
    <property type="term" value="F:4-amino-4-deoxychorismate lyase activity"/>
    <property type="evidence" value="ECO:0007669"/>
    <property type="project" value="UniProtKB-EC"/>
</dbReference>
<dbReference type="InterPro" id="IPR036038">
    <property type="entry name" value="Aminotransferase-like"/>
</dbReference>
<name>A0A1W1CJV4_9ZZZZ</name>
<gene>
    <name evidence="1" type="ORF">MNB_SV-14-76</name>
</gene>
<dbReference type="AlphaFoldDB" id="A0A1W1CJV4"/>
<dbReference type="Gene3D" id="3.30.470.10">
    <property type="match status" value="1"/>
</dbReference>
<reference evidence="1" key="1">
    <citation type="submission" date="2016-10" db="EMBL/GenBank/DDBJ databases">
        <authorList>
            <person name="de Groot N.N."/>
        </authorList>
    </citation>
    <scope>NUCLEOTIDE SEQUENCE</scope>
</reference>